<keyword evidence="1" id="KW-0614">Plasmid</keyword>
<sequence>MNFNLEPLHVKAIIEHWLNTPPNGYIGVNYGRNLAEILLKPMSVDSADLILQWIKEDIPLLRGLSSEELMIMSEDVGFDKKLFYIQIGQVLIPLQNKNVDEQMGDNYYANAQ</sequence>
<dbReference type="RefSeq" id="WP_065994786.1">
    <property type="nucleotide sequence ID" value="NZ_CP029389.2"/>
</dbReference>
<dbReference type="EMBL" id="CP029389">
    <property type="protein sequence ID" value="AWL27146.1"/>
    <property type="molecule type" value="Genomic_DNA"/>
</dbReference>
<dbReference type="AlphaFoldDB" id="A0A2S2F835"/>
<dbReference type="Proteomes" id="UP000245977">
    <property type="component" value="Plasmid p1_010030"/>
</dbReference>
<name>A0A2S2F835_9GAMM</name>
<evidence type="ECO:0000313" key="2">
    <source>
        <dbReference type="Proteomes" id="UP000245977"/>
    </source>
</evidence>
<reference evidence="1" key="1">
    <citation type="submission" date="2019-08" db="EMBL/GenBank/DDBJ databases">
        <title>The complete genome of Acinetobacter defluvii strain WCHAD010030.</title>
        <authorList>
            <person name="Hu Y."/>
            <person name="Qin J."/>
            <person name="Feng Y."/>
            <person name="Zong Z."/>
        </authorList>
    </citation>
    <scope>NUCLEOTIDE SEQUENCE</scope>
    <source>
        <strain evidence="1">WCHA30</strain>
        <plasmid evidence="1">p1_010030</plasmid>
    </source>
</reference>
<accession>A0A2S2F835</accession>
<dbReference type="OrthoDB" id="6693997at2"/>
<proteinExistence type="predicted"/>
<evidence type="ECO:0000313" key="1">
    <source>
        <dbReference type="EMBL" id="AWL27146.1"/>
    </source>
</evidence>
<dbReference type="STRING" id="1871111.GCA_001704615_00906"/>
<keyword evidence="2" id="KW-1185">Reference proteome</keyword>
<geneLocation type="plasmid" evidence="1 2">
    <name>p1_010030</name>
</geneLocation>
<gene>
    <name evidence="1" type="ORF">DJ533_00230</name>
</gene>
<dbReference type="KEGG" id="adv:DJ533_00230"/>
<organism evidence="1 2">
    <name type="scientific">Acinetobacter defluvii</name>
    <dbReference type="NCBI Taxonomy" id="1871111"/>
    <lineage>
        <taxon>Bacteria</taxon>
        <taxon>Pseudomonadati</taxon>
        <taxon>Pseudomonadota</taxon>
        <taxon>Gammaproteobacteria</taxon>
        <taxon>Moraxellales</taxon>
        <taxon>Moraxellaceae</taxon>
        <taxon>Acinetobacter</taxon>
    </lineage>
</organism>
<protein>
    <submittedName>
        <fullName evidence="1">Uncharacterized protein</fullName>
    </submittedName>
</protein>